<dbReference type="Gene3D" id="3.40.50.2000">
    <property type="entry name" value="Glycogen Phosphorylase B"/>
    <property type="match status" value="1"/>
</dbReference>
<protein>
    <recommendedName>
        <fullName evidence="4">Glycosyl transferase family 1 domain-containing protein</fullName>
    </recommendedName>
</protein>
<evidence type="ECO:0000256" key="1">
    <source>
        <dbReference type="ARBA" id="ARBA00022676"/>
    </source>
</evidence>
<keyword evidence="6" id="KW-1185">Reference proteome</keyword>
<organism evidence="5 6">
    <name type="scientific">Helicobacter heilmannii</name>
    <dbReference type="NCBI Taxonomy" id="35817"/>
    <lineage>
        <taxon>Bacteria</taxon>
        <taxon>Pseudomonadati</taxon>
        <taxon>Campylobacterota</taxon>
        <taxon>Epsilonproteobacteria</taxon>
        <taxon>Campylobacterales</taxon>
        <taxon>Helicobacteraceae</taxon>
        <taxon>Helicobacter</taxon>
    </lineage>
</organism>
<name>A0A0K2Y9F6_HELHE</name>
<evidence type="ECO:0000259" key="4">
    <source>
        <dbReference type="Pfam" id="PF00534"/>
    </source>
</evidence>
<reference evidence="6" key="1">
    <citation type="submission" date="2014-12" db="EMBL/GenBank/DDBJ databases">
        <authorList>
            <person name="Smet A."/>
        </authorList>
    </citation>
    <scope>NUCLEOTIDE SEQUENCE [LARGE SCALE GENOMIC DNA]</scope>
</reference>
<sequence>MVILYATEQYHPLQTGTATADYGLSKALAQDGHKVYVLTSDVFNHAGITIDIKRQGKACEVQGHRALEIAPNLWVLEFHIFHDGQEWQGELETYLDFAKNFACDLLVNSSFFTWNCDVLLPHLATCKAKKKFLRNHTEMPNIAKKPAKKPPQSKLTQLLKTIYHKSRGIKHPLDPLETLKMQLRQYDKILFLHKNSAFYQHLGQEADLNLDILPNGVFAKDICPPKFLPPPPPPPPKSPPPPPPESRLDPHQLSPHALLEQLCQNPFILNVSNYYAEKGQEMVLKAYYASHAQMPLVFVGSLNRGHTLDRLKALKTHEDGVHGFKEVFFFYGIGRDEVLKLAKHATLFLHASTGNYESFPMVLLESMQFATPFICTPVGNARELAPELVVQDIPQMAVKINALLGDPKYYHHISTALHQRIQNFAYEEIIKKLLAF</sequence>
<feature type="domain" description="Glycosyl transferase family 1" evidence="4">
    <location>
        <begin position="265"/>
        <end position="415"/>
    </location>
</feature>
<dbReference type="GeneID" id="78823986"/>
<feature type="compositionally biased region" description="Pro residues" evidence="3">
    <location>
        <begin position="226"/>
        <end position="245"/>
    </location>
</feature>
<keyword evidence="2" id="KW-0808">Transferase</keyword>
<evidence type="ECO:0000256" key="3">
    <source>
        <dbReference type="SAM" id="MobiDB-lite"/>
    </source>
</evidence>
<evidence type="ECO:0000313" key="6">
    <source>
        <dbReference type="Proteomes" id="UP000046090"/>
    </source>
</evidence>
<dbReference type="Proteomes" id="UP000046090">
    <property type="component" value="Unassembled WGS sequence"/>
</dbReference>
<feature type="region of interest" description="Disordered" evidence="3">
    <location>
        <begin position="224"/>
        <end position="251"/>
    </location>
</feature>
<dbReference type="RefSeq" id="WP_274377866.1">
    <property type="nucleotide sequence ID" value="NZ_CDMK01000001.1"/>
</dbReference>
<evidence type="ECO:0000313" key="5">
    <source>
        <dbReference type="EMBL" id="CRI33630.1"/>
    </source>
</evidence>
<dbReference type="PANTHER" id="PTHR12526:SF510">
    <property type="entry name" value="D-INOSITOL 3-PHOSPHATE GLYCOSYLTRANSFERASE"/>
    <property type="match status" value="1"/>
</dbReference>
<dbReference type="CDD" id="cd03801">
    <property type="entry name" value="GT4_PimA-like"/>
    <property type="match status" value="1"/>
</dbReference>
<dbReference type="AlphaFoldDB" id="A0A0K2Y9F6"/>
<evidence type="ECO:0000256" key="2">
    <source>
        <dbReference type="ARBA" id="ARBA00022679"/>
    </source>
</evidence>
<dbReference type="InterPro" id="IPR001296">
    <property type="entry name" value="Glyco_trans_1"/>
</dbReference>
<dbReference type="GO" id="GO:0016757">
    <property type="term" value="F:glycosyltransferase activity"/>
    <property type="evidence" value="ECO:0007669"/>
    <property type="project" value="UniProtKB-KW"/>
</dbReference>
<dbReference type="Pfam" id="PF00534">
    <property type="entry name" value="Glycos_transf_1"/>
    <property type="match status" value="1"/>
</dbReference>
<gene>
    <name evidence="5" type="ORF">HHE01_08340</name>
</gene>
<dbReference type="PANTHER" id="PTHR12526">
    <property type="entry name" value="GLYCOSYLTRANSFERASE"/>
    <property type="match status" value="1"/>
</dbReference>
<dbReference type="SUPFAM" id="SSF53756">
    <property type="entry name" value="UDP-Glycosyltransferase/glycogen phosphorylase"/>
    <property type="match status" value="1"/>
</dbReference>
<proteinExistence type="predicted"/>
<dbReference type="EMBL" id="CDMK01000001">
    <property type="protein sequence ID" value="CRI33630.1"/>
    <property type="molecule type" value="Genomic_DNA"/>
</dbReference>
<keyword evidence="1" id="KW-0328">Glycosyltransferase</keyword>
<accession>A0A0K2Y9F6</accession>